<dbReference type="EMBL" id="PKLF01000032">
    <property type="protein sequence ID" value="MBE8614625.1"/>
    <property type="molecule type" value="Genomic_DNA"/>
</dbReference>
<dbReference type="InterPro" id="IPR036388">
    <property type="entry name" value="WH-like_DNA-bd_sf"/>
</dbReference>
<keyword evidence="2" id="KW-0804">Transcription</keyword>
<sequence length="70" mass="8258">MRDDNISNKIINTMISNQADRFALRTRIIADNVGITIHQARYYLEKLRKNNIVERTTKGRGRKITWLLNN</sequence>
<name>A0A8I0PZK5_MORMO</name>
<evidence type="ECO:0000256" key="2">
    <source>
        <dbReference type="ARBA" id="ARBA00023163"/>
    </source>
</evidence>
<dbReference type="InterPro" id="IPR006793">
    <property type="entry name" value="FaeA"/>
</dbReference>
<dbReference type="AlphaFoldDB" id="A0A8I0PZK5"/>
<accession>A0A8I0PZK5</accession>
<evidence type="ECO:0000256" key="1">
    <source>
        <dbReference type="ARBA" id="ARBA00023015"/>
    </source>
</evidence>
<dbReference type="SUPFAM" id="SSF46785">
    <property type="entry name" value="Winged helix' DNA-binding domain"/>
    <property type="match status" value="1"/>
</dbReference>
<dbReference type="Pfam" id="PF04703">
    <property type="entry name" value="FaeA"/>
    <property type="match status" value="1"/>
</dbReference>
<evidence type="ECO:0000313" key="3">
    <source>
        <dbReference type="EMBL" id="MBE8614625.1"/>
    </source>
</evidence>
<dbReference type="Gene3D" id="1.10.10.10">
    <property type="entry name" value="Winged helix-like DNA-binding domain superfamily/Winged helix DNA-binding domain"/>
    <property type="match status" value="1"/>
</dbReference>
<dbReference type="GO" id="GO:0006355">
    <property type="term" value="P:regulation of DNA-templated transcription"/>
    <property type="evidence" value="ECO:0007669"/>
    <property type="project" value="InterPro"/>
</dbReference>
<evidence type="ECO:0008006" key="5">
    <source>
        <dbReference type="Google" id="ProtNLM"/>
    </source>
</evidence>
<dbReference type="Proteomes" id="UP000650477">
    <property type="component" value="Unassembled WGS sequence"/>
</dbReference>
<organism evidence="3 4">
    <name type="scientific">Morganella morganii</name>
    <name type="common">Proteus morganii</name>
    <dbReference type="NCBI Taxonomy" id="582"/>
    <lineage>
        <taxon>Bacteria</taxon>
        <taxon>Pseudomonadati</taxon>
        <taxon>Pseudomonadota</taxon>
        <taxon>Gammaproteobacteria</taxon>
        <taxon>Enterobacterales</taxon>
        <taxon>Morganellaceae</taxon>
        <taxon>Morganella</taxon>
    </lineage>
</organism>
<proteinExistence type="predicted"/>
<evidence type="ECO:0000313" key="4">
    <source>
        <dbReference type="Proteomes" id="UP000650477"/>
    </source>
</evidence>
<dbReference type="RefSeq" id="WP_193830386.1">
    <property type="nucleotide sequence ID" value="NZ_PKLF01000032.1"/>
</dbReference>
<reference evidence="3" key="1">
    <citation type="submission" date="2017-12" db="EMBL/GenBank/DDBJ databases">
        <title>Genome sequencing and analysis.</title>
        <authorList>
            <person name="Huang Y.-T."/>
        </authorList>
    </citation>
    <scope>NUCLEOTIDE SEQUENCE</scope>
    <source>
        <strain evidence="3">VGH116</strain>
    </source>
</reference>
<dbReference type="InterPro" id="IPR036390">
    <property type="entry name" value="WH_DNA-bd_sf"/>
</dbReference>
<comment type="caution">
    <text evidence="3">The sequence shown here is derived from an EMBL/GenBank/DDBJ whole genome shotgun (WGS) entry which is preliminary data.</text>
</comment>
<gene>
    <name evidence="3" type="ORF">CYG68_19960</name>
</gene>
<keyword evidence="1" id="KW-0805">Transcription regulation</keyword>
<protein>
    <recommendedName>
        <fullName evidence="5">FaeA-like protein</fullName>
    </recommendedName>
</protein>